<keyword evidence="5 9" id="KW-0812">Transmembrane</keyword>
<reference evidence="10 11" key="1">
    <citation type="submission" date="2018-06" db="EMBL/GenBank/DDBJ databases">
        <authorList>
            <consortium name="Pathogen Informatics"/>
            <person name="Doyle S."/>
        </authorList>
    </citation>
    <scope>NUCLEOTIDE SEQUENCE [LARGE SCALE GENOMIC DNA]</scope>
    <source>
        <strain evidence="10 11">NCTC12112</strain>
    </source>
</reference>
<feature type="transmembrane region" description="Helical" evidence="9">
    <location>
        <begin position="44"/>
        <end position="62"/>
    </location>
</feature>
<sequence length="327" mass="33687">MIMRFLKRVPAGMMIVPLLIGAFMNTFFPAALKIGSFTTATFSSAGAATAMGIQLFCLGTTLQLRDMPKVVKRGGILLISKFIIGATIGIVIGKMFGLAGVCGLTTLAIISAVTNSNGSVYLALMKTYGDTTDCAAMALLALNDGPLFTLIALGASGLANVPFMALVATVIPIIVGMIIGNIDKEMQTFLEPAGNIMIPFVGLTLGAGINLSNVVKGGVPGIILGLITVFVGGCFIVFCDKIIGRRPGYAGWAVATTAGNAVAVPAAVGLIDPAWAPYVGEATTQVAASVVVTAILVPLITNWWAKKYGCPQSEALQAAQAELKTAK</sequence>
<dbReference type="GO" id="GO:0015649">
    <property type="term" value="F:2-keto-3-deoxygluconate:proton symporter activity"/>
    <property type="evidence" value="ECO:0007669"/>
    <property type="project" value="InterPro"/>
</dbReference>
<evidence type="ECO:0000313" key="11">
    <source>
        <dbReference type="Proteomes" id="UP000249008"/>
    </source>
</evidence>
<keyword evidence="8 9" id="KW-0472">Membrane</keyword>
<keyword evidence="3" id="KW-1003">Cell membrane</keyword>
<evidence type="ECO:0000256" key="9">
    <source>
        <dbReference type="SAM" id="Phobius"/>
    </source>
</evidence>
<feature type="transmembrane region" description="Helical" evidence="9">
    <location>
        <begin position="74"/>
        <end position="92"/>
    </location>
</feature>
<name>A0AAX1TQI5_9FUSO</name>
<dbReference type="Pfam" id="PF03812">
    <property type="entry name" value="KdgT"/>
    <property type="match status" value="1"/>
</dbReference>
<organism evidence="10 11">
    <name type="scientific">Fusobacterium ulcerans</name>
    <dbReference type="NCBI Taxonomy" id="861"/>
    <lineage>
        <taxon>Bacteria</taxon>
        <taxon>Fusobacteriati</taxon>
        <taxon>Fusobacteriota</taxon>
        <taxon>Fusobacteriia</taxon>
        <taxon>Fusobacteriales</taxon>
        <taxon>Fusobacteriaceae</taxon>
        <taxon>Fusobacterium</taxon>
    </lineage>
</organism>
<evidence type="ECO:0000256" key="6">
    <source>
        <dbReference type="ARBA" id="ARBA00022847"/>
    </source>
</evidence>
<keyword evidence="7 9" id="KW-1133">Transmembrane helix</keyword>
<feature type="transmembrane region" description="Helical" evidence="9">
    <location>
        <begin position="250"/>
        <end position="271"/>
    </location>
</feature>
<evidence type="ECO:0000256" key="1">
    <source>
        <dbReference type="ARBA" id="ARBA00006430"/>
    </source>
</evidence>
<evidence type="ECO:0000256" key="7">
    <source>
        <dbReference type="ARBA" id="ARBA00022989"/>
    </source>
</evidence>
<keyword evidence="2" id="KW-0813">Transport</keyword>
<evidence type="ECO:0000256" key="2">
    <source>
        <dbReference type="ARBA" id="ARBA00022448"/>
    </source>
</evidence>
<dbReference type="GO" id="GO:0016020">
    <property type="term" value="C:membrane"/>
    <property type="evidence" value="ECO:0007669"/>
    <property type="project" value="InterPro"/>
</dbReference>
<keyword evidence="4" id="KW-0762">Sugar transport</keyword>
<comment type="similarity">
    <text evidence="1">Belongs to the KdgT transporter family.</text>
</comment>
<feature type="transmembrane region" description="Helical" evidence="9">
    <location>
        <begin position="98"/>
        <end position="124"/>
    </location>
</feature>
<dbReference type="Proteomes" id="UP000249008">
    <property type="component" value="Chromosome 1"/>
</dbReference>
<accession>A0AAX1TQI5</accession>
<evidence type="ECO:0000313" key="10">
    <source>
        <dbReference type="EMBL" id="SQJ15628.1"/>
    </source>
</evidence>
<dbReference type="EMBL" id="LS483487">
    <property type="protein sequence ID" value="SQJ15628.1"/>
    <property type="molecule type" value="Genomic_DNA"/>
</dbReference>
<dbReference type="InterPro" id="IPR004684">
    <property type="entry name" value="2keto-3dGluconate_permease"/>
</dbReference>
<evidence type="ECO:0000256" key="8">
    <source>
        <dbReference type="ARBA" id="ARBA00023136"/>
    </source>
</evidence>
<dbReference type="GeneID" id="78454321"/>
<dbReference type="RefSeq" id="WP_005979868.1">
    <property type="nucleotide sequence ID" value="NZ_BAABXY010000001.1"/>
</dbReference>
<protein>
    <submittedName>
        <fullName evidence="10">2-keto-3-deoxygluconate permease</fullName>
    </submittedName>
</protein>
<proteinExistence type="inferred from homology"/>
<evidence type="ECO:0000256" key="3">
    <source>
        <dbReference type="ARBA" id="ARBA00022475"/>
    </source>
</evidence>
<dbReference type="KEGG" id="ful:C4N20_05840"/>
<feature type="transmembrane region" description="Helical" evidence="9">
    <location>
        <begin position="161"/>
        <end position="182"/>
    </location>
</feature>
<evidence type="ECO:0000256" key="4">
    <source>
        <dbReference type="ARBA" id="ARBA00022597"/>
    </source>
</evidence>
<evidence type="ECO:0000256" key="5">
    <source>
        <dbReference type="ARBA" id="ARBA00022692"/>
    </source>
</evidence>
<dbReference type="AlphaFoldDB" id="A0AAX1TQI5"/>
<gene>
    <name evidence="10" type="primary">kdgT_2</name>
    <name evidence="10" type="ORF">NCTC12112_03057</name>
</gene>
<feature type="transmembrane region" description="Helical" evidence="9">
    <location>
        <begin position="12"/>
        <end position="32"/>
    </location>
</feature>
<feature type="transmembrane region" description="Helical" evidence="9">
    <location>
        <begin position="194"/>
        <end position="212"/>
    </location>
</feature>
<feature type="transmembrane region" description="Helical" evidence="9">
    <location>
        <begin position="136"/>
        <end position="155"/>
    </location>
</feature>
<feature type="transmembrane region" description="Helical" evidence="9">
    <location>
        <begin position="286"/>
        <end position="305"/>
    </location>
</feature>
<feature type="transmembrane region" description="Helical" evidence="9">
    <location>
        <begin position="218"/>
        <end position="238"/>
    </location>
</feature>
<keyword evidence="6" id="KW-0769">Symport</keyword>